<sequence length="74" mass="7444">MQDSQNTGIKPASRRGFFIGAATAGAAAVAVTALPKVATEAPVAATPSLPPPPENGGGYSLSEHVKRYYATTSA</sequence>
<comment type="caution">
    <text evidence="2">The sequence shown here is derived from an EMBL/GenBank/DDBJ whole genome shotgun (WGS) entry which is preliminary data.</text>
</comment>
<dbReference type="AlphaFoldDB" id="A0AAW8E3S1"/>
<dbReference type="InterPro" id="IPR006311">
    <property type="entry name" value="TAT_signal"/>
</dbReference>
<proteinExistence type="predicted"/>
<gene>
    <name evidence="2" type="ORF">J2W25_005041</name>
</gene>
<evidence type="ECO:0000313" key="3">
    <source>
        <dbReference type="Proteomes" id="UP001244295"/>
    </source>
</evidence>
<dbReference type="EMBL" id="JAUSRR010000009">
    <property type="protein sequence ID" value="MDP9925994.1"/>
    <property type="molecule type" value="Genomic_DNA"/>
</dbReference>
<dbReference type="Proteomes" id="UP001244295">
    <property type="component" value="Unassembled WGS sequence"/>
</dbReference>
<reference evidence="2" key="1">
    <citation type="submission" date="2023-07" db="EMBL/GenBank/DDBJ databases">
        <title>Sorghum-associated microbial communities from plants grown in Nebraska, USA.</title>
        <authorList>
            <person name="Schachtman D."/>
        </authorList>
    </citation>
    <scope>NUCLEOTIDE SEQUENCE</scope>
    <source>
        <strain evidence="2">DS2795</strain>
    </source>
</reference>
<protein>
    <recommendedName>
        <fullName evidence="4">Formate dehydrogenase</fullName>
    </recommendedName>
</protein>
<accession>A0AAW8E3S1</accession>
<evidence type="ECO:0000256" key="1">
    <source>
        <dbReference type="SAM" id="MobiDB-lite"/>
    </source>
</evidence>
<evidence type="ECO:0000313" key="2">
    <source>
        <dbReference type="EMBL" id="MDP9925994.1"/>
    </source>
</evidence>
<dbReference type="PROSITE" id="PS51318">
    <property type="entry name" value="TAT"/>
    <property type="match status" value="1"/>
</dbReference>
<dbReference type="RefSeq" id="WP_307589600.1">
    <property type="nucleotide sequence ID" value="NZ_JAUSRQ010000026.1"/>
</dbReference>
<feature type="region of interest" description="Disordered" evidence="1">
    <location>
        <begin position="41"/>
        <end position="62"/>
    </location>
</feature>
<name>A0AAW8E3S1_9BURK</name>
<organism evidence="2 3">
    <name type="scientific">Variovorax boronicumulans</name>
    <dbReference type="NCBI Taxonomy" id="436515"/>
    <lineage>
        <taxon>Bacteria</taxon>
        <taxon>Pseudomonadati</taxon>
        <taxon>Pseudomonadota</taxon>
        <taxon>Betaproteobacteria</taxon>
        <taxon>Burkholderiales</taxon>
        <taxon>Comamonadaceae</taxon>
        <taxon>Variovorax</taxon>
    </lineage>
</organism>
<evidence type="ECO:0008006" key="4">
    <source>
        <dbReference type="Google" id="ProtNLM"/>
    </source>
</evidence>